<feature type="transmembrane region" description="Helical" evidence="2">
    <location>
        <begin position="160"/>
        <end position="184"/>
    </location>
</feature>
<dbReference type="Proteomes" id="UP000242188">
    <property type="component" value="Unassembled WGS sequence"/>
</dbReference>
<comment type="caution">
    <text evidence="3">The sequence shown here is derived from an EMBL/GenBank/DDBJ whole genome shotgun (WGS) entry which is preliminary data.</text>
</comment>
<dbReference type="AlphaFoldDB" id="A0A210PS09"/>
<feature type="compositionally biased region" description="Low complexity" evidence="1">
    <location>
        <begin position="66"/>
        <end position="88"/>
    </location>
</feature>
<feature type="region of interest" description="Disordered" evidence="1">
    <location>
        <begin position="1"/>
        <end position="88"/>
    </location>
</feature>
<accession>A0A210PS09</accession>
<reference evidence="3 4" key="1">
    <citation type="journal article" date="2017" name="Nat. Ecol. Evol.">
        <title>Scallop genome provides insights into evolution of bilaterian karyotype and development.</title>
        <authorList>
            <person name="Wang S."/>
            <person name="Zhang J."/>
            <person name="Jiao W."/>
            <person name="Li J."/>
            <person name="Xun X."/>
            <person name="Sun Y."/>
            <person name="Guo X."/>
            <person name="Huan P."/>
            <person name="Dong B."/>
            <person name="Zhang L."/>
            <person name="Hu X."/>
            <person name="Sun X."/>
            <person name="Wang J."/>
            <person name="Zhao C."/>
            <person name="Wang Y."/>
            <person name="Wang D."/>
            <person name="Huang X."/>
            <person name="Wang R."/>
            <person name="Lv J."/>
            <person name="Li Y."/>
            <person name="Zhang Z."/>
            <person name="Liu B."/>
            <person name="Lu W."/>
            <person name="Hui Y."/>
            <person name="Liang J."/>
            <person name="Zhou Z."/>
            <person name="Hou R."/>
            <person name="Li X."/>
            <person name="Liu Y."/>
            <person name="Li H."/>
            <person name="Ning X."/>
            <person name="Lin Y."/>
            <person name="Zhao L."/>
            <person name="Xing Q."/>
            <person name="Dou J."/>
            <person name="Li Y."/>
            <person name="Mao J."/>
            <person name="Guo H."/>
            <person name="Dou H."/>
            <person name="Li T."/>
            <person name="Mu C."/>
            <person name="Jiang W."/>
            <person name="Fu Q."/>
            <person name="Fu X."/>
            <person name="Miao Y."/>
            <person name="Liu J."/>
            <person name="Yu Q."/>
            <person name="Li R."/>
            <person name="Liao H."/>
            <person name="Li X."/>
            <person name="Kong Y."/>
            <person name="Jiang Z."/>
            <person name="Chourrout D."/>
            <person name="Li R."/>
            <person name="Bao Z."/>
        </authorList>
    </citation>
    <scope>NUCLEOTIDE SEQUENCE [LARGE SCALE GENOMIC DNA]</scope>
    <source>
        <strain evidence="3 4">PY_sf001</strain>
    </source>
</reference>
<dbReference type="OrthoDB" id="6157674at2759"/>
<keyword evidence="2" id="KW-0812">Transmembrane</keyword>
<organism evidence="3 4">
    <name type="scientific">Mizuhopecten yessoensis</name>
    <name type="common">Japanese scallop</name>
    <name type="synonym">Patinopecten yessoensis</name>
    <dbReference type="NCBI Taxonomy" id="6573"/>
    <lineage>
        <taxon>Eukaryota</taxon>
        <taxon>Metazoa</taxon>
        <taxon>Spiralia</taxon>
        <taxon>Lophotrochozoa</taxon>
        <taxon>Mollusca</taxon>
        <taxon>Bivalvia</taxon>
        <taxon>Autobranchia</taxon>
        <taxon>Pteriomorphia</taxon>
        <taxon>Pectinida</taxon>
        <taxon>Pectinoidea</taxon>
        <taxon>Pectinidae</taxon>
        <taxon>Mizuhopecten</taxon>
    </lineage>
</organism>
<dbReference type="EMBL" id="NEDP02005537">
    <property type="protein sequence ID" value="OWF39242.1"/>
    <property type="molecule type" value="Genomic_DNA"/>
</dbReference>
<protein>
    <submittedName>
        <fullName evidence="3">Uncharacterized protein</fullName>
    </submittedName>
</protein>
<evidence type="ECO:0000313" key="4">
    <source>
        <dbReference type="Proteomes" id="UP000242188"/>
    </source>
</evidence>
<evidence type="ECO:0000256" key="1">
    <source>
        <dbReference type="SAM" id="MobiDB-lite"/>
    </source>
</evidence>
<keyword evidence="2" id="KW-0472">Membrane</keyword>
<gene>
    <name evidence="3" type="ORF">KP79_PYT20297</name>
</gene>
<name>A0A210PS09_MIZYE</name>
<evidence type="ECO:0000313" key="3">
    <source>
        <dbReference type="EMBL" id="OWF39242.1"/>
    </source>
</evidence>
<keyword evidence="4" id="KW-1185">Reference proteome</keyword>
<sequence length="198" mass="21658">MCKADLTEPSDGKPTDIVAEAPAPLSETTTAKSSQEKTSENPSHEQTSEHPFQEKKTTSKQLSPRQTSITQILTTQTSTSQRYTTRITPVTTGETKMNSTLKCYEDLPRNWNTQINSSELQALQAEVVKLKQSLAVNKSALSSTIRRKNSAPDMRISSKIMGYVGGAIMAVIFGGLVIIDLPTIAKALKLMKRNVMGK</sequence>
<evidence type="ECO:0000256" key="2">
    <source>
        <dbReference type="SAM" id="Phobius"/>
    </source>
</evidence>
<keyword evidence="2" id="KW-1133">Transmembrane helix</keyword>
<proteinExistence type="predicted"/>
<feature type="compositionally biased region" description="Basic and acidic residues" evidence="1">
    <location>
        <begin position="34"/>
        <end position="57"/>
    </location>
</feature>